<evidence type="ECO:0000256" key="2">
    <source>
        <dbReference type="ARBA" id="ARBA00022989"/>
    </source>
</evidence>
<feature type="transmembrane region" description="Helical" evidence="4">
    <location>
        <begin position="140"/>
        <end position="159"/>
    </location>
</feature>
<evidence type="ECO:0000256" key="4">
    <source>
        <dbReference type="SAM" id="Phobius"/>
    </source>
</evidence>
<name>A0A3S3P6J7_9ACAR</name>
<dbReference type="PANTHER" id="PTHR23121:SF9">
    <property type="entry name" value="SODIUM-DEPENDENT GLUCOSE TRANSPORTER 1"/>
    <property type="match status" value="1"/>
</dbReference>
<dbReference type="PANTHER" id="PTHR23121">
    <property type="entry name" value="SODIUM-DEPENDENT GLUCOSE TRANSPORTER 1"/>
    <property type="match status" value="1"/>
</dbReference>
<keyword evidence="2 4" id="KW-1133">Transmembrane helix</keyword>
<evidence type="ECO:0000313" key="6">
    <source>
        <dbReference type="Proteomes" id="UP000285301"/>
    </source>
</evidence>
<dbReference type="Proteomes" id="UP000285301">
    <property type="component" value="Unassembled WGS sequence"/>
</dbReference>
<feature type="transmembrane region" description="Helical" evidence="4">
    <location>
        <begin position="57"/>
        <end position="75"/>
    </location>
</feature>
<dbReference type="Gene3D" id="1.20.1250.20">
    <property type="entry name" value="MFS general substrate transporter like domains"/>
    <property type="match status" value="1"/>
</dbReference>
<feature type="transmembrane region" description="Helical" evidence="4">
    <location>
        <begin position="82"/>
        <end position="101"/>
    </location>
</feature>
<evidence type="ECO:0008006" key="7">
    <source>
        <dbReference type="Google" id="ProtNLM"/>
    </source>
</evidence>
<keyword evidence="3 4" id="KW-0472">Membrane</keyword>
<evidence type="ECO:0000256" key="1">
    <source>
        <dbReference type="ARBA" id="ARBA00022692"/>
    </source>
</evidence>
<gene>
    <name evidence="5" type="ORF">B4U79_19026</name>
</gene>
<evidence type="ECO:0000313" key="5">
    <source>
        <dbReference type="EMBL" id="RWS09002.1"/>
    </source>
</evidence>
<dbReference type="AlphaFoldDB" id="A0A3S3P6J7"/>
<dbReference type="InterPro" id="IPR036259">
    <property type="entry name" value="MFS_trans_sf"/>
</dbReference>
<protein>
    <recommendedName>
        <fullName evidence="7">Sodium-dependent glucose transporter 1-like protein</fullName>
    </recommendedName>
</protein>
<accession>A0A3S3P6J7</accession>
<feature type="transmembrane region" description="Helical" evidence="4">
    <location>
        <begin position="107"/>
        <end position="128"/>
    </location>
</feature>
<proteinExistence type="predicted"/>
<evidence type="ECO:0000256" key="3">
    <source>
        <dbReference type="ARBA" id="ARBA00023136"/>
    </source>
</evidence>
<feature type="non-terminal residue" evidence="5">
    <location>
        <position position="168"/>
    </location>
</feature>
<organism evidence="5 6">
    <name type="scientific">Dinothrombium tinctorium</name>
    <dbReference type="NCBI Taxonomy" id="1965070"/>
    <lineage>
        <taxon>Eukaryota</taxon>
        <taxon>Metazoa</taxon>
        <taxon>Ecdysozoa</taxon>
        <taxon>Arthropoda</taxon>
        <taxon>Chelicerata</taxon>
        <taxon>Arachnida</taxon>
        <taxon>Acari</taxon>
        <taxon>Acariformes</taxon>
        <taxon>Trombidiformes</taxon>
        <taxon>Prostigmata</taxon>
        <taxon>Anystina</taxon>
        <taxon>Parasitengona</taxon>
        <taxon>Trombidioidea</taxon>
        <taxon>Trombidiidae</taxon>
        <taxon>Dinothrombium</taxon>
    </lineage>
</organism>
<reference evidence="5 6" key="1">
    <citation type="journal article" date="2018" name="Gigascience">
        <title>Genomes of trombidid mites reveal novel predicted allergens and laterally-transferred genes associated with secondary metabolism.</title>
        <authorList>
            <person name="Dong X."/>
            <person name="Chaisiri K."/>
            <person name="Xia D."/>
            <person name="Armstrong S.D."/>
            <person name="Fang Y."/>
            <person name="Donnelly M.J."/>
            <person name="Kadowaki T."/>
            <person name="McGarry J.W."/>
            <person name="Darby A.C."/>
            <person name="Makepeace B.L."/>
        </authorList>
    </citation>
    <scope>NUCLEOTIDE SEQUENCE [LARGE SCALE GENOMIC DNA]</scope>
    <source>
        <strain evidence="5">UoL-WK</strain>
    </source>
</reference>
<dbReference type="EMBL" id="NCKU01002696">
    <property type="protein sequence ID" value="RWS09002.1"/>
    <property type="molecule type" value="Genomic_DNA"/>
</dbReference>
<keyword evidence="1 4" id="KW-0812">Transmembrane</keyword>
<sequence length="168" mass="18563">MASLLEEIKNKKINFLKTLFACLIFFSEGFIESMYGATLLDLKGLLGASVYVMSNFLSLRAIGFIIGCIVCGFVPKDSNKEVQLLIAILAQATFLSVIPYIRNFWIFYMTAAFVGFILGFVETCVNIYIASLWSDATKMFLQLGATFYGLGLGSAPIIAEPFLSEEID</sequence>
<comment type="caution">
    <text evidence="5">The sequence shown here is derived from an EMBL/GenBank/DDBJ whole genome shotgun (WGS) entry which is preliminary data.</text>
</comment>
<dbReference type="OrthoDB" id="546893at2759"/>
<feature type="transmembrane region" description="Helical" evidence="4">
    <location>
        <begin position="18"/>
        <end position="37"/>
    </location>
</feature>
<keyword evidence="6" id="KW-1185">Reference proteome</keyword>
<dbReference type="SUPFAM" id="SSF103473">
    <property type="entry name" value="MFS general substrate transporter"/>
    <property type="match status" value="1"/>
</dbReference>